<comment type="caution">
    <text evidence="3">The sequence shown here is derived from an EMBL/GenBank/DDBJ whole genome shotgun (WGS) entry which is preliminary data.</text>
</comment>
<sequence length="424" mass="49766">MKEIFVLILTVISLNGFAQKETKVLLEKNDSKLELHEDILESKIDSLSQKVREIQEVNSHLRIQNDSIRKSTADIYKLIHSPENEIFKDFIYPIILSILAAIIFWLVFSFLPQNRRVNKVRIKIDKDFIKILNDLFALFDIILNSKFPIASGYQNKIIAGKITKEDIKIGLQNKCMNESFLYDENIKDKLDPIGRRLFGRSLNIEKTIDRINIFSDYLNTNEIILLDEIRNKLNTYDLSDYGINAMMNLNGKVVHAVNPSLSYMLDNLNDLYQSSIEIQKNVFKNKLVDRGVLMKKIKFYYFNGEYGKALSYIDNIEIRNNEVRDMLLFYKLDIALKQNSDKVLLLAEELFSYRPSLISYRNHISIYMKNKTIESIINKNYNDLELSELSDLVLKEITYREMHLKQAMELENYYNSLIKKTKMK</sequence>
<keyword evidence="1" id="KW-0175">Coiled coil</keyword>
<name>A0A4R8MD94_9FLAO</name>
<keyword evidence="2" id="KW-1133">Transmembrane helix</keyword>
<reference evidence="3 4" key="1">
    <citation type="submission" date="2019-03" db="EMBL/GenBank/DDBJ databases">
        <title>Genomic Encyclopedia of Type Strains, Phase III (KMG-III): the genomes of soil and plant-associated and newly described type strains.</title>
        <authorList>
            <person name="Whitman W."/>
        </authorList>
    </citation>
    <scope>NUCLEOTIDE SEQUENCE [LARGE SCALE GENOMIC DNA]</scope>
    <source>
        <strain evidence="3 4">CECT 8301</strain>
    </source>
</reference>
<feature type="transmembrane region" description="Helical" evidence="2">
    <location>
        <begin position="90"/>
        <end position="111"/>
    </location>
</feature>
<dbReference type="RefSeq" id="WP_133965576.1">
    <property type="nucleotide sequence ID" value="NZ_SORL01000007.1"/>
</dbReference>
<evidence type="ECO:0000313" key="3">
    <source>
        <dbReference type="EMBL" id="TDY63394.1"/>
    </source>
</evidence>
<protein>
    <submittedName>
        <fullName evidence="3">Uncharacterized protein</fullName>
    </submittedName>
</protein>
<keyword evidence="4" id="KW-1185">Reference proteome</keyword>
<evidence type="ECO:0000256" key="2">
    <source>
        <dbReference type="SAM" id="Phobius"/>
    </source>
</evidence>
<dbReference type="EMBL" id="SORL01000007">
    <property type="protein sequence ID" value="TDY63394.1"/>
    <property type="molecule type" value="Genomic_DNA"/>
</dbReference>
<dbReference type="AlphaFoldDB" id="A0A4R8MD94"/>
<gene>
    <name evidence="3" type="ORF">DFQ06_0271</name>
</gene>
<organism evidence="3 4">
    <name type="scientific">Algibacter lectus</name>
    <dbReference type="NCBI Taxonomy" id="221126"/>
    <lineage>
        <taxon>Bacteria</taxon>
        <taxon>Pseudomonadati</taxon>
        <taxon>Bacteroidota</taxon>
        <taxon>Flavobacteriia</taxon>
        <taxon>Flavobacteriales</taxon>
        <taxon>Flavobacteriaceae</taxon>
        <taxon>Algibacter</taxon>
    </lineage>
</organism>
<evidence type="ECO:0000313" key="4">
    <source>
        <dbReference type="Proteomes" id="UP000294824"/>
    </source>
</evidence>
<proteinExistence type="predicted"/>
<dbReference type="Proteomes" id="UP000294824">
    <property type="component" value="Unassembled WGS sequence"/>
</dbReference>
<keyword evidence="2" id="KW-0812">Transmembrane</keyword>
<keyword evidence="2" id="KW-0472">Membrane</keyword>
<accession>A0A4R8MD94</accession>
<feature type="coiled-coil region" evidence="1">
    <location>
        <begin position="37"/>
        <end position="64"/>
    </location>
</feature>
<evidence type="ECO:0000256" key="1">
    <source>
        <dbReference type="SAM" id="Coils"/>
    </source>
</evidence>